<proteinExistence type="predicted"/>
<organism evidence="1 2">
    <name type="scientific">Sinobaca qinghaiensis</name>
    <dbReference type="NCBI Taxonomy" id="342944"/>
    <lineage>
        <taxon>Bacteria</taxon>
        <taxon>Bacillati</taxon>
        <taxon>Bacillota</taxon>
        <taxon>Bacilli</taxon>
        <taxon>Bacillales</taxon>
        <taxon>Sporolactobacillaceae</taxon>
        <taxon>Sinobaca</taxon>
    </lineage>
</organism>
<dbReference type="GO" id="GO:0030420">
    <property type="term" value="P:establishment of competence for transformation"/>
    <property type="evidence" value="ECO:0007669"/>
    <property type="project" value="InterPro"/>
</dbReference>
<protein>
    <submittedName>
        <fullName evidence="1">Competence protein ComK</fullName>
    </submittedName>
</protein>
<reference evidence="1 2" key="1">
    <citation type="submission" date="2018-09" db="EMBL/GenBank/DDBJ databases">
        <title>Genomic Encyclopedia of Archaeal and Bacterial Type Strains, Phase II (KMG-II): from individual species to whole genera.</title>
        <authorList>
            <person name="Goeker M."/>
        </authorList>
    </citation>
    <scope>NUCLEOTIDE SEQUENCE [LARGE SCALE GENOMIC DNA]</scope>
    <source>
        <strain evidence="1 2">DSM 17008</strain>
    </source>
</reference>
<evidence type="ECO:0000313" key="2">
    <source>
        <dbReference type="Proteomes" id="UP000285120"/>
    </source>
</evidence>
<dbReference type="InterPro" id="IPR010461">
    <property type="entry name" value="ComK"/>
</dbReference>
<dbReference type="AlphaFoldDB" id="A0A419V929"/>
<sequence length="144" mass="16270">MYQITTSTQAIEPCFEGEAKAVVREEGGAVYFVKQTPAAIISHACLENGSSLKGRGDAVKHLTGFIRRKPIPIDEKRRIFAFPIHSQRSPDNVWLFYFHVRSAKTEGLIEFRDHSTMPTEVSAYSIQQQLLRTSHCMSHFTDIG</sequence>
<dbReference type="Pfam" id="PF06338">
    <property type="entry name" value="ComK"/>
    <property type="match status" value="1"/>
</dbReference>
<evidence type="ECO:0000313" key="1">
    <source>
        <dbReference type="EMBL" id="RKD76520.1"/>
    </source>
</evidence>
<gene>
    <name evidence="1" type="ORF">ATL39_0739</name>
</gene>
<comment type="caution">
    <text evidence="1">The sequence shown here is derived from an EMBL/GenBank/DDBJ whole genome shotgun (WGS) entry which is preliminary data.</text>
</comment>
<dbReference type="EMBL" id="RAPK01000006">
    <property type="protein sequence ID" value="RKD76520.1"/>
    <property type="molecule type" value="Genomic_DNA"/>
</dbReference>
<keyword evidence="2" id="KW-1185">Reference proteome</keyword>
<accession>A0A419V929</accession>
<dbReference type="Proteomes" id="UP000285120">
    <property type="component" value="Unassembled WGS sequence"/>
</dbReference>
<name>A0A419V929_9BACL</name>